<evidence type="ECO:0000256" key="1">
    <source>
        <dbReference type="ARBA" id="ARBA00004123"/>
    </source>
</evidence>
<feature type="region of interest" description="Disordered" evidence="10">
    <location>
        <begin position="860"/>
        <end position="896"/>
    </location>
</feature>
<keyword evidence="2" id="KW-0479">Metal-binding</keyword>
<evidence type="ECO:0000256" key="2">
    <source>
        <dbReference type="ARBA" id="ARBA00022723"/>
    </source>
</evidence>
<dbReference type="SUPFAM" id="SSF57667">
    <property type="entry name" value="beta-beta-alpha zinc fingers"/>
    <property type="match status" value="2"/>
</dbReference>
<dbReference type="GO" id="GO:0000977">
    <property type="term" value="F:RNA polymerase II transcription regulatory region sequence-specific DNA binding"/>
    <property type="evidence" value="ECO:0007669"/>
    <property type="project" value="TreeGrafter"/>
</dbReference>
<dbReference type="Pfam" id="PF00096">
    <property type="entry name" value="zf-C2H2"/>
    <property type="match status" value="2"/>
</dbReference>
<dbReference type="AlphaFoldDB" id="A0AA85JSM6"/>
<keyword evidence="12" id="KW-1185">Reference proteome</keyword>
<feature type="domain" description="C2H2-type" evidence="11">
    <location>
        <begin position="727"/>
        <end position="754"/>
    </location>
</feature>
<proteinExistence type="predicted"/>
<dbReference type="GO" id="GO:0005634">
    <property type="term" value="C:nucleus"/>
    <property type="evidence" value="ECO:0007669"/>
    <property type="project" value="UniProtKB-SubCell"/>
</dbReference>
<name>A0AA85JSM6_TRIRE</name>
<feature type="compositionally biased region" description="Low complexity" evidence="10">
    <location>
        <begin position="823"/>
        <end position="832"/>
    </location>
</feature>
<evidence type="ECO:0000256" key="4">
    <source>
        <dbReference type="ARBA" id="ARBA00022771"/>
    </source>
</evidence>
<reference evidence="13" key="2">
    <citation type="submission" date="2023-11" db="UniProtKB">
        <authorList>
            <consortium name="WormBaseParasite"/>
        </authorList>
    </citation>
    <scope>IDENTIFICATION</scope>
</reference>
<evidence type="ECO:0000259" key="11">
    <source>
        <dbReference type="PROSITE" id="PS50157"/>
    </source>
</evidence>
<accession>A0AA85JSM6</accession>
<dbReference type="PANTHER" id="PTHR14196:SF0">
    <property type="entry name" value="PROTEIN BOWEL"/>
    <property type="match status" value="1"/>
</dbReference>
<sequence>MMTPKLSVDNGHLQDMTMQYMEAIMRLNKNNNSNVDISNNYHNNMIATHNNTFHSNMHAVVTEHQHTDKHHNSLGDLNHHGCCNPWRNSLNNYNNIHNSDRSNEHYQENFQNGVSYAYRIPYNQLSQNVNKQLDVPTKSTDALNQHCKANCLNQMLTDQLKCENFYSQMQQYLMLLCEWFKNNSNNMTTMNTTPTSNDITNITNNSSSITHNWMNSATLSSPCSSSSTLSPASITQLSDNKNNSPLNNLPHVFNYSASVTSTGFCAPLPSCSASSSFSSSSVSSYSVPLSISTTPSSSYNCTDMSLDNNNNNQSNIPNSIRNILSNNNSNNRNEDNFQYLTKRIEHIEPTLIKTTENAYTDNSETQCNHQVQSKKAKNEGEEKINSFKVNQNNTSINSLNMMNTHSQNANNHAYDSVYSNYIQGMMFNECINAKSCINSPSTTRTLPSQVPVDINKLPICNTSNNEYELVNNSFSQLINTYDYHMQKIVQMKQEGLHKGGVSEGEAGEVVGEEQRGKRRVKQTTKCNNQCSMNSKNHKTVYHKNLNNTKRWFKTFHENSKVRKVETHFDFKHLAQSCIDAEVNSIRNVPSSSSFNLQSMQFHHENQYYPNQQLISRSIETTNNSSVYNIESSLMNSSSGVLSPLSSSISSSILAAASTTTTTTTTTISAIAMERRIVNFKENRSNRLTGIHLKATDSRLRVNCGRLIPPKEDKVNHNGSRRRIRKQYICRFCLRQFTKSYNLLIHERTHTNERPFPCDVCGKAFRRQDHLRDHRFTHSSKKPFLCEICGKGFCQSRTLALHRTTHQVNQPENNSPVIQSNEFNTTTTTNNKTSGMSDKNSKMAFSNSSCLPLLQHPSIPMHHRQDQKQQCYPHEQEQDEQNRTTNDQHMTEPVLWS</sequence>
<feature type="region of interest" description="Disordered" evidence="10">
    <location>
        <begin position="805"/>
        <end position="839"/>
    </location>
</feature>
<dbReference type="Proteomes" id="UP000050795">
    <property type="component" value="Unassembled WGS sequence"/>
</dbReference>
<protein>
    <recommendedName>
        <fullName evidence="11">C2H2-type domain-containing protein</fullName>
    </recommendedName>
</protein>
<dbReference type="GO" id="GO:0000981">
    <property type="term" value="F:DNA-binding transcription factor activity, RNA polymerase II-specific"/>
    <property type="evidence" value="ECO:0007669"/>
    <property type="project" value="TreeGrafter"/>
</dbReference>
<evidence type="ECO:0000256" key="9">
    <source>
        <dbReference type="PROSITE-ProRule" id="PRU00042"/>
    </source>
</evidence>
<evidence type="ECO:0000256" key="7">
    <source>
        <dbReference type="ARBA" id="ARBA00023163"/>
    </source>
</evidence>
<feature type="compositionally biased region" description="Polar residues" evidence="10">
    <location>
        <begin position="805"/>
        <end position="822"/>
    </location>
</feature>
<dbReference type="PROSITE" id="PS00028">
    <property type="entry name" value="ZINC_FINGER_C2H2_1"/>
    <property type="match status" value="3"/>
</dbReference>
<feature type="domain" description="C2H2-type" evidence="11">
    <location>
        <begin position="755"/>
        <end position="782"/>
    </location>
</feature>
<keyword evidence="3" id="KW-0677">Repeat</keyword>
<dbReference type="InterPro" id="IPR036236">
    <property type="entry name" value="Znf_C2H2_sf"/>
</dbReference>
<keyword evidence="8" id="KW-0539">Nucleus</keyword>
<dbReference type="InterPro" id="IPR013087">
    <property type="entry name" value="Znf_C2H2_type"/>
</dbReference>
<dbReference type="SMART" id="SM00355">
    <property type="entry name" value="ZnF_C2H2"/>
    <property type="match status" value="3"/>
</dbReference>
<dbReference type="InterPro" id="IPR050717">
    <property type="entry name" value="C2H2-ZF_Transcription_Reg"/>
</dbReference>
<feature type="domain" description="C2H2-type" evidence="11">
    <location>
        <begin position="783"/>
        <end position="810"/>
    </location>
</feature>
<dbReference type="GO" id="GO:0008270">
    <property type="term" value="F:zinc ion binding"/>
    <property type="evidence" value="ECO:0007669"/>
    <property type="project" value="UniProtKB-KW"/>
</dbReference>
<evidence type="ECO:0000256" key="10">
    <source>
        <dbReference type="SAM" id="MobiDB-lite"/>
    </source>
</evidence>
<reference evidence="12" key="1">
    <citation type="submission" date="2022-06" db="EMBL/GenBank/DDBJ databases">
        <authorList>
            <person name="Berger JAMES D."/>
            <person name="Berger JAMES D."/>
        </authorList>
    </citation>
    <scope>NUCLEOTIDE SEQUENCE [LARGE SCALE GENOMIC DNA]</scope>
</reference>
<keyword evidence="4 9" id="KW-0863">Zinc-finger</keyword>
<comment type="subcellular location">
    <subcellularLocation>
        <location evidence="1">Nucleus</location>
    </subcellularLocation>
</comment>
<evidence type="ECO:0000256" key="3">
    <source>
        <dbReference type="ARBA" id="ARBA00022737"/>
    </source>
</evidence>
<dbReference type="FunFam" id="3.30.160.60:FF:002571">
    <property type="entry name" value="Protein odd-skipped-related 2"/>
    <property type="match status" value="1"/>
</dbReference>
<evidence type="ECO:0000313" key="13">
    <source>
        <dbReference type="WBParaSite" id="TREG1_39920.1"/>
    </source>
</evidence>
<evidence type="ECO:0000256" key="5">
    <source>
        <dbReference type="ARBA" id="ARBA00022833"/>
    </source>
</evidence>
<dbReference type="PROSITE" id="PS50157">
    <property type="entry name" value="ZINC_FINGER_C2H2_2"/>
    <property type="match status" value="3"/>
</dbReference>
<evidence type="ECO:0000256" key="8">
    <source>
        <dbReference type="ARBA" id="ARBA00023242"/>
    </source>
</evidence>
<dbReference type="WBParaSite" id="TREG1_39920.1">
    <property type="protein sequence ID" value="TREG1_39920.1"/>
    <property type="gene ID" value="TREG1_39920"/>
</dbReference>
<dbReference type="FunFam" id="3.30.160.60:FF:000311">
    <property type="entry name" value="protein odd-skipped-related 2 isoform X1"/>
    <property type="match status" value="1"/>
</dbReference>
<keyword evidence="6" id="KW-0805">Transcription regulation</keyword>
<evidence type="ECO:0000256" key="6">
    <source>
        <dbReference type="ARBA" id="ARBA00023015"/>
    </source>
</evidence>
<dbReference type="PANTHER" id="PTHR14196">
    <property type="entry name" value="ODD-SKIPPED - RELATED"/>
    <property type="match status" value="1"/>
</dbReference>
<evidence type="ECO:0000313" key="12">
    <source>
        <dbReference type="Proteomes" id="UP000050795"/>
    </source>
</evidence>
<organism evidence="12 13">
    <name type="scientific">Trichobilharzia regenti</name>
    <name type="common">Nasal bird schistosome</name>
    <dbReference type="NCBI Taxonomy" id="157069"/>
    <lineage>
        <taxon>Eukaryota</taxon>
        <taxon>Metazoa</taxon>
        <taxon>Spiralia</taxon>
        <taxon>Lophotrochozoa</taxon>
        <taxon>Platyhelminthes</taxon>
        <taxon>Trematoda</taxon>
        <taxon>Digenea</taxon>
        <taxon>Strigeidida</taxon>
        <taxon>Schistosomatoidea</taxon>
        <taxon>Schistosomatidae</taxon>
        <taxon>Trichobilharzia</taxon>
    </lineage>
</organism>
<keyword evidence="5" id="KW-0862">Zinc</keyword>
<dbReference type="Gene3D" id="3.30.160.60">
    <property type="entry name" value="Classic Zinc Finger"/>
    <property type="match status" value="3"/>
</dbReference>
<keyword evidence="7" id="KW-0804">Transcription</keyword>